<dbReference type="Pfam" id="PF18895">
    <property type="entry name" value="T4SS_pilin"/>
    <property type="match status" value="1"/>
</dbReference>
<feature type="transmembrane region" description="Helical" evidence="1">
    <location>
        <begin position="90"/>
        <end position="112"/>
    </location>
</feature>
<feature type="transmembrane region" description="Helical" evidence="1">
    <location>
        <begin position="51"/>
        <end position="69"/>
    </location>
</feature>
<keyword evidence="1" id="KW-0812">Transmembrane</keyword>
<keyword evidence="1" id="KW-0472">Membrane</keyword>
<evidence type="ECO:0000256" key="1">
    <source>
        <dbReference type="SAM" id="Phobius"/>
    </source>
</evidence>
<proteinExistence type="predicted"/>
<dbReference type="Proteomes" id="UP000741282">
    <property type="component" value="Unassembled WGS sequence"/>
</dbReference>
<name>A0A955I2P8_9BACT</name>
<dbReference type="InterPro" id="IPR043993">
    <property type="entry name" value="T4SS_pilin"/>
</dbReference>
<evidence type="ECO:0000313" key="3">
    <source>
        <dbReference type="Proteomes" id="UP000741282"/>
    </source>
</evidence>
<protein>
    <submittedName>
        <fullName evidence="2">Uncharacterized protein</fullName>
    </submittedName>
</protein>
<dbReference type="EMBL" id="JAGQLN010000013">
    <property type="protein sequence ID" value="MCA9376994.1"/>
    <property type="molecule type" value="Genomic_DNA"/>
</dbReference>
<dbReference type="AlphaFoldDB" id="A0A955I2P8"/>
<keyword evidence="1" id="KW-1133">Transmembrane helix</keyword>
<reference evidence="2" key="1">
    <citation type="submission" date="2020-04" db="EMBL/GenBank/DDBJ databases">
        <authorList>
            <person name="Zhang T."/>
        </authorList>
    </citation>
    <scope>NUCLEOTIDE SEQUENCE</scope>
    <source>
        <strain evidence="2">HKST-UBA17</strain>
    </source>
</reference>
<gene>
    <name evidence="2" type="ORF">KC685_03685</name>
</gene>
<accession>A0A955I2P8</accession>
<reference evidence="2" key="2">
    <citation type="journal article" date="2021" name="Microbiome">
        <title>Successional dynamics and alternative stable states in a saline activated sludge microbial community over 9 years.</title>
        <authorList>
            <person name="Wang Y."/>
            <person name="Ye J."/>
            <person name="Ju F."/>
            <person name="Liu L."/>
            <person name="Boyd J.A."/>
            <person name="Deng Y."/>
            <person name="Parks D.H."/>
            <person name="Jiang X."/>
            <person name="Yin X."/>
            <person name="Woodcroft B.J."/>
            <person name="Tyson G.W."/>
            <person name="Hugenholtz P."/>
            <person name="Polz M.F."/>
            <person name="Zhang T."/>
        </authorList>
    </citation>
    <scope>NUCLEOTIDE SEQUENCE</scope>
    <source>
        <strain evidence="2">HKST-UBA17</strain>
    </source>
</reference>
<organism evidence="2 3">
    <name type="scientific">Candidatus Dojkabacteria bacterium</name>
    <dbReference type="NCBI Taxonomy" id="2099670"/>
    <lineage>
        <taxon>Bacteria</taxon>
        <taxon>Candidatus Dojkabacteria</taxon>
    </lineage>
</organism>
<sequence>MKMVNKVAVRSFIVLSIFSVLSLPVRAVEFLSFLPPNPTGDSDLITFVNRVISLAIGMAGLIAVVFLVYNGILYIISGGDESKVEKATKGITYAVIGLIICFVSVLLVKFVLGNIIQAQI</sequence>
<evidence type="ECO:0000313" key="2">
    <source>
        <dbReference type="EMBL" id="MCA9376994.1"/>
    </source>
</evidence>
<comment type="caution">
    <text evidence="2">The sequence shown here is derived from an EMBL/GenBank/DDBJ whole genome shotgun (WGS) entry which is preliminary data.</text>
</comment>